<sequence>MLPFGITEKEVIPHLLKLGINAVELLPVFEFDELEFQKLPNPIDHMNKAKDNDSDHNVDFAAGNVKLITTKEAWDQYLEEARRAGKIVSFPLVYSVGR</sequence>
<keyword evidence="1" id="KW-0326">Glycosidase</keyword>
<name>A0A0B2QC47_GLYSO</name>
<accession>A0A0B2QC47</accession>
<dbReference type="GO" id="GO:0016798">
    <property type="term" value="F:hydrolase activity, acting on glycosyl bonds"/>
    <property type="evidence" value="ECO:0007669"/>
    <property type="project" value="UniProtKB-KW"/>
</dbReference>
<dbReference type="Gene3D" id="3.20.20.80">
    <property type="entry name" value="Glycosidases"/>
    <property type="match status" value="1"/>
</dbReference>
<dbReference type="EMBL" id="KN659232">
    <property type="protein sequence ID" value="KHN19186.1"/>
    <property type="molecule type" value="Genomic_DNA"/>
</dbReference>
<dbReference type="AlphaFoldDB" id="A0A0B2QC47"/>
<organism evidence="1">
    <name type="scientific">Glycine soja</name>
    <name type="common">Wild soybean</name>
    <dbReference type="NCBI Taxonomy" id="3848"/>
    <lineage>
        <taxon>Eukaryota</taxon>
        <taxon>Viridiplantae</taxon>
        <taxon>Streptophyta</taxon>
        <taxon>Embryophyta</taxon>
        <taxon>Tracheophyta</taxon>
        <taxon>Spermatophyta</taxon>
        <taxon>Magnoliopsida</taxon>
        <taxon>eudicotyledons</taxon>
        <taxon>Gunneridae</taxon>
        <taxon>Pentapetalae</taxon>
        <taxon>rosids</taxon>
        <taxon>fabids</taxon>
        <taxon>Fabales</taxon>
        <taxon>Fabaceae</taxon>
        <taxon>Papilionoideae</taxon>
        <taxon>50 kb inversion clade</taxon>
        <taxon>NPAAA clade</taxon>
        <taxon>indigoferoid/millettioid clade</taxon>
        <taxon>Phaseoleae</taxon>
        <taxon>Glycine</taxon>
        <taxon>Glycine subgen. Soja</taxon>
    </lineage>
</organism>
<dbReference type="Proteomes" id="UP000053555">
    <property type="component" value="Unassembled WGS sequence"/>
</dbReference>
<protein>
    <submittedName>
        <fullName evidence="1">Isoamylase 3, chloroplastic</fullName>
        <ecNumber evidence="1">3.2.1.-</ecNumber>
    </submittedName>
</protein>
<proteinExistence type="predicted"/>
<reference evidence="1" key="1">
    <citation type="submission" date="2014-07" db="EMBL/GenBank/DDBJ databases">
        <title>Identification of a novel salt tolerance gene in wild soybean by whole-genome sequencing.</title>
        <authorList>
            <person name="Lam H.-M."/>
            <person name="Qi X."/>
            <person name="Li M.-W."/>
            <person name="Liu X."/>
            <person name="Xie M."/>
            <person name="Ni M."/>
            <person name="Xu X."/>
        </authorList>
    </citation>
    <scope>NUCLEOTIDE SEQUENCE [LARGE SCALE GENOMIC DNA]</scope>
    <source>
        <tissue evidence="1">Root</tissue>
    </source>
</reference>
<dbReference type="SUPFAM" id="SSF51445">
    <property type="entry name" value="(Trans)glycosidases"/>
    <property type="match status" value="1"/>
</dbReference>
<evidence type="ECO:0000313" key="1">
    <source>
        <dbReference type="EMBL" id="KHN19186.1"/>
    </source>
</evidence>
<gene>
    <name evidence="1" type="ORF">glysoja_038573</name>
</gene>
<dbReference type="InterPro" id="IPR017853">
    <property type="entry name" value="GH"/>
</dbReference>
<keyword evidence="1" id="KW-0378">Hydrolase</keyword>
<dbReference type="EC" id="3.2.1.-" evidence="1"/>